<evidence type="ECO:0000313" key="3">
    <source>
        <dbReference type="EMBL" id="KAF7289235.1"/>
    </source>
</evidence>
<feature type="compositionally biased region" description="Polar residues" evidence="1">
    <location>
        <begin position="1"/>
        <end position="18"/>
    </location>
</feature>
<dbReference type="GO" id="GO:0043545">
    <property type="term" value="P:molybdopterin cofactor metabolic process"/>
    <property type="evidence" value="ECO:0007669"/>
    <property type="project" value="TreeGrafter"/>
</dbReference>
<dbReference type="Gene3D" id="3.40.640.10">
    <property type="entry name" value="Type I PLP-dependent aspartate aminotransferase-like (Major domain)"/>
    <property type="match status" value="1"/>
</dbReference>
<keyword evidence="4" id="KW-1185">Reference proteome</keyword>
<dbReference type="Gene3D" id="3.90.1150.10">
    <property type="entry name" value="Aspartate Aminotransferase, domain 1"/>
    <property type="match status" value="1"/>
</dbReference>
<dbReference type="RefSeq" id="XP_037213266.1">
    <property type="nucleotide sequence ID" value="XM_037370265.1"/>
</dbReference>
<dbReference type="PANTHER" id="PTHR14237">
    <property type="entry name" value="MOLYBDOPTERIN COFACTOR SULFURASE MOSC"/>
    <property type="match status" value="1"/>
</dbReference>
<gene>
    <name evidence="3" type="ORF">MIND_01384900</name>
</gene>
<name>A0A8H6RWT7_9AGAR</name>
<dbReference type="GeneID" id="59352781"/>
<dbReference type="Pfam" id="PF00266">
    <property type="entry name" value="Aminotran_5"/>
    <property type="match status" value="1"/>
</dbReference>
<dbReference type="InterPro" id="IPR015424">
    <property type="entry name" value="PyrdxlP-dep_Trfase"/>
</dbReference>
<dbReference type="Proteomes" id="UP000636479">
    <property type="component" value="Unassembled WGS sequence"/>
</dbReference>
<feature type="domain" description="Aminotransferase class V" evidence="2">
    <location>
        <begin position="105"/>
        <end position="379"/>
    </location>
</feature>
<dbReference type="InterPro" id="IPR015422">
    <property type="entry name" value="PyrdxlP-dep_Trfase_small"/>
</dbReference>
<comment type="caution">
    <text evidence="3">The sequence shown here is derived from an EMBL/GenBank/DDBJ whole genome shotgun (WGS) entry which is preliminary data.</text>
</comment>
<evidence type="ECO:0000259" key="2">
    <source>
        <dbReference type="Pfam" id="PF00266"/>
    </source>
</evidence>
<evidence type="ECO:0000256" key="1">
    <source>
        <dbReference type="SAM" id="MobiDB-lite"/>
    </source>
</evidence>
<dbReference type="AlphaFoldDB" id="A0A8H6RWT7"/>
<dbReference type="GO" id="GO:0008265">
    <property type="term" value="F:molybdenum cofactor sulfurtransferase activity"/>
    <property type="evidence" value="ECO:0007669"/>
    <property type="project" value="TreeGrafter"/>
</dbReference>
<evidence type="ECO:0000313" key="4">
    <source>
        <dbReference type="Proteomes" id="UP000636479"/>
    </source>
</evidence>
<accession>A0A8H6RWT7</accession>
<feature type="region of interest" description="Disordered" evidence="1">
    <location>
        <begin position="35"/>
        <end position="58"/>
    </location>
</feature>
<dbReference type="InterPro" id="IPR015421">
    <property type="entry name" value="PyrdxlP-dep_Trfase_major"/>
</dbReference>
<proteinExistence type="predicted"/>
<sequence length="560" mass="60612">MGSALSSQRKTSTQTSLVQVPVAASDGDDLIIENEKWDEKADYTPPLPRPKAPTSRAYVPGHDDLSSDALAEYKHFLAIFPEYRLTWIVDTLRRTDYSRLKKETYVDYMGGALHPDSLVYAHTDFLSQSVLGNTHSVSNSSKLSLKCADEARAAVLSFFHASSDEYSVIFTPNATGALKLVGESFPFSAGGSYVLAADSHNSVHGIREFAASGGSAVSYIPATSTGGFELSIAKDILLQNRPRHQPSLFALTGQSNVTNAKTPLSVLEYAKSLGYYTLLDAAALAASSSISLTDLAVDAMAVSFYKMFGYPTGIGALVVKNSFLSELKRPWFAGGTVDIVQVPGSVMTRSTVLHEQFEDGTINYLQLPAITNGLRFLSAYLPFLPLRLSCLVHYLVWHLTRLRHESVDAPVAQILSATPSRKLSSVGEQAETGALISLVFLSPTGKMEPLSFIEHAATSVNISLRTGCMCNPGGAAALLGYEVAMQKLSPGATLADLTCTIGHELGVVRISLGLASNFQDIWNVIQFAKLLASEERYTKLLDAYKSWHATQEEKDSELMI</sequence>
<feature type="region of interest" description="Disordered" evidence="1">
    <location>
        <begin position="1"/>
        <end position="21"/>
    </location>
</feature>
<protein>
    <submittedName>
        <fullName evidence="3">Cysteine desulfurase</fullName>
    </submittedName>
</protein>
<reference evidence="3" key="1">
    <citation type="submission" date="2020-05" db="EMBL/GenBank/DDBJ databases">
        <title>Mycena genomes resolve the evolution of fungal bioluminescence.</title>
        <authorList>
            <person name="Tsai I.J."/>
        </authorList>
    </citation>
    <scope>NUCLEOTIDE SEQUENCE</scope>
    <source>
        <strain evidence="3">171206Taipei</strain>
    </source>
</reference>
<dbReference type="InterPro" id="IPR000192">
    <property type="entry name" value="Aminotrans_V_dom"/>
</dbReference>
<dbReference type="EMBL" id="JACAZF010000017">
    <property type="protein sequence ID" value="KAF7289235.1"/>
    <property type="molecule type" value="Genomic_DNA"/>
</dbReference>
<dbReference type="OrthoDB" id="10264306at2759"/>
<dbReference type="SUPFAM" id="SSF53383">
    <property type="entry name" value="PLP-dependent transferases"/>
    <property type="match status" value="1"/>
</dbReference>
<dbReference type="PANTHER" id="PTHR14237:SF80">
    <property type="entry name" value="MOLYBDENUM COFACTOR SULFURASE"/>
    <property type="match status" value="1"/>
</dbReference>
<organism evidence="3 4">
    <name type="scientific">Mycena indigotica</name>
    <dbReference type="NCBI Taxonomy" id="2126181"/>
    <lineage>
        <taxon>Eukaryota</taxon>
        <taxon>Fungi</taxon>
        <taxon>Dikarya</taxon>
        <taxon>Basidiomycota</taxon>
        <taxon>Agaricomycotina</taxon>
        <taxon>Agaricomycetes</taxon>
        <taxon>Agaricomycetidae</taxon>
        <taxon>Agaricales</taxon>
        <taxon>Marasmiineae</taxon>
        <taxon>Mycenaceae</taxon>
        <taxon>Mycena</taxon>
    </lineage>
</organism>